<keyword evidence="4" id="KW-1185">Reference proteome</keyword>
<feature type="region of interest" description="Disordered" evidence="1">
    <location>
        <begin position="52"/>
        <end position="71"/>
    </location>
</feature>
<evidence type="ECO:0000313" key="4">
    <source>
        <dbReference type="Proteomes" id="UP000001555"/>
    </source>
</evidence>
<sequence length="124" mass="13130">MFYHSQCPPNTTIGEELDVAPLKDGSTRGAHEGRAWAPPPCRSAKPEILDSGSQIRRAPNPGGGHFGGGTVVESVGIDRAQSSGIRSICARRCEHSAERDNPVCGERTILVQGTLPRGDREAGV</sequence>
<organism>
    <name type="scientific">Ixodes scapularis</name>
    <name type="common">Black-legged tick</name>
    <name type="synonym">Deer tick</name>
    <dbReference type="NCBI Taxonomy" id="6945"/>
    <lineage>
        <taxon>Eukaryota</taxon>
        <taxon>Metazoa</taxon>
        <taxon>Ecdysozoa</taxon>
        <taxon>Arthropoda</taxon>
        <taxon>Chelicerata</taxon>
        <taxon>Arachnida</taxon>
        <taxon>Acari</taxon>
        <taxon>Parasitiformes</taxon>
        <taxon>Ixodida</taxon>
        <taxon>Ixodoidea</taxon>
        <taxon>Ixodidae</taxon>
        <taxon>Ixodinae</taxon>
        <taxon>Ixodes</taxon>
    </lineage>
</organism>
<evidence type="ECO:0000256" key="1">
    <source>
        <dbReference type="SAM" id="MobiDB-lite"/>
    </source>
</evidence>
<dbReference type="InParanoid" id="B7QEU2"/>
<protein>
    <submittedName>
        <fullName evidence="2 3">Uncharacterized protein</fullName>
    </submittedName>
</protein>
<dbReference type="VEuPathDB" id="VectorBase:ISCW022821"/>
<feature type="compositionally biased region" description="Basic and acidic residues" evidence="1">
    <location>
        <begin position="25"/>
        <end position="34"/>
    </location>
</feature>
<feature type="compositionally biased region" description="Gly residues" evidence="1">
    <location>
        <begin position="61"/>
        <end position="70"/>
    </location>
</feature>
<feature type="region of interest" description="Disordered" evidence="1">
    <location>
        <begin position="13"/>
        <end position="43"/>
    </location>
</feature>
<dbReference type="PaxDb" id="6945-B7QEU2"/>
<dbReference type="EMBL" id="DS922315">
    <property type="protein sequence ID" value="EEC17364.1"/>
    <property type="molecule type" value="Genomic_DNA"/>
</dbReference>
<name>B7QEU2_IXOSC</name>
<dbReference type="AlphaFoldDB" id="B7QEU2"/>
<reference evidence="3" key="2">
    <citation type="submission" date="2020-05" db="UniProtKB">
        <authorList>
            <consortium name="EnsemblMetazoa"/>
        </authorList>
    </citation>
    <scope>IDENTIFICATION</scope>
    <source>
        <strain evidence="3">wikel</strain>
    </source>
</reference>
<dbReference type="EMBL" id="ABJB010789223">
    <property type="status" value="NOT_ANNOTATED_CDS"/>
    <property type="molecule type" value="Genomic_DNA"/>
</dbReference>
<dbReference type="Proteomes" id="UP000001555">
    <property type="component" value="Unassembled WGS sequence"/>
</dbReference>
<dbReference type="VEuPathDB" id="VectorBase:ISCI022821"/>
<dbReference type="HOGENOM" id="CLU_2006438_0_0_1"/>
<gene>
    <name evidence="2" type="ORF">IscW_ISCW022821</name>
</gene>
<evidence type="ECO:0000313" key="3">
    <source>
        <dbReference type="EnsemblMetazoa" id="ISCW022821-PA"/>
    </source>
</evidence>
<reference evidence="2 4" key="1">
    <citation type="submission" date="2008-03" db="EMBL/GenBank/DDBJ databases">
        <title>Annotation of Ixodes scapularis.</title>
        <authorList>
            <consortium name="Ixodes scapularis Genome Project Consortium"/>
            <person name="Caler E."/>
            <person name="Hannick L.I."/>
            <person name="Bidwell S."/>
            <person name="Joardar V."/>
            <person name="Thiagarajan M."/>
            <person name="Amedeo P."/>
            <person name="Galinsky K.J."/>
            <person name="Schobel S."/>
            <person name="Inman J."/>
            <person name="Hostetler J."/>
            <person name="Miller J."/>
            <person name="Hammond M."/>
            <person name="Megy K."/>
            <person name="Lawson D."/>
            <person name="Kodira C."/>
            <person name="Sutton G."/>
            <person name="Meyer J."/>
            <person name="Hill C.A."/>
            <person name="Birren B."/>
            <person name="Nene V."/>
            <person name="Collins F."/>
            <person name="Alarcon-Chaidez F."/>
            <person name="Wikel S."/>
            <person name="Strausberg R."/>
        </authorList>
    </citation>
    <scope>NUCLEOTIDE SEQUENCE [LARGE SCALE GENOMIC DNA]</scope>
    <source>
        <strain evidence="4">Wikel</strain>
        <strain evidence="2">Wikel colony</strain>
    </source>
</reference>
<evidence type="ECO:0000313" key="2">
    <source>
        <dbReference type="EMBL" id="EEC17364.1"/>
    </source>
</evidence>
<dbReference type="EnsemblMetazoa" id="ISCW022821-RA">
    <property type="protein sequence ID" value="ISCW022821-PA"/>
    <property type="gene ID" value="ISCW022821"/>
</dbReference>
<accession>B7QEU2</accession>
<proteinExistence type="predicted"/>